<evidence type="ECO:0000256" key="6">
    <source>
        <dbReference type="SAM" id="Phobius"/>
    </source>
</evidence>
<protein>
    <recommendedName>
        <fullName evidence="12">Chemotaxis protein</fullName>
    </recommendedName>
</protein>
<evidence type="ECO:0000256" key="4">
    <source>
        <dbReference type="PROSITE-ProRule" id="PRU00284"/>
    </source>
</evidence>
<keyword evidence="7" id="KW-0732">Signal</keyword>
<comment type="subcellular location">
    <subcellularLocation>
        <location evidence="1">Membrane</location>
    </subcellularLocation>
</comment>
<evidence type="ECO:0000256" key="5">
    <source>
        <dbReference type="SAM" id="Coils"/>
    </source>
</evidence>
<proteinExistence type="inferred from homology"/>
<keyword evidence="4" id="KW-0807">Transducer</keyword>
<dbReference type="PROSITE" id="PS50885">
    <property type="entry name" value="HAMP"/>
    <property type="match status" value="2"/>
</dbReference>
<dbReference type="PRINTS" id="PR00260">
    <property type="entry name" value="CHEMTRNSDUCR"/>
</dbReference>
<dbReference type="RefSeq" id="WP_066177357.1">
    <property type="nucleotide sequence ID" value="NZ_LQZT01000010.1"/>
</dbReference>
<dbReference type="GO" id="GO:0006935">
    <property type="term" value="P:chemotaxis"/>
    <property type="evidence" value="ECO:0007669"/>
    <property type="project" value="UniProtKB-KW"/>
</dbReference>
<dbReference type="Gene3D" id="1.10.8.500">
    <property type="entry name" value="HAMP domain in histidine kinase"/>
    <property type="match status" value="1"/>
</dbReference>
<dbReference type="InterPro" id="IPR051310">
    <property type="entry name" value="MCP_chemotaxis"/>
</dbReference>
<comment type="similarity">
    <text evidence="3">Belongs to the methyl-accepting chemotaxis (MCP) protein family.</text>
</comment>
<dbReference type="SMART" id="SM00304">
    <property type="entry name" value="HAMP"/>
    <property type="match status" value="2"/>
</dbReference>
<organism evidence="10 11">
    <name type="scientific">Hoeflea olei</name>
    <dbReference type="NCBI Taxonomy" id="1480615"/>
    <lineage>
        <taxon>Bacteria</taxon>
        <taxon>Pseudomonadati</taxon>
        <taxon>Pseudomonadota</taxon>
        <taxon>Alphaproteobacteria</taxon>
        <taxon>Hyphomicrobiales</taxon>
        <taxon>Rhizobiaceae</taxon>
        <taxon>Hoeflea</taxon>
    </lineage>
</organism>
<dbReference type="CDD" id="cd11386">
    <property type="entry name" value="MCP_signal"/>
    <property type="match status" value="1"/>
</dbReference>
<dbReference type="FunFam" id="1.10.287.950:FF:000001">
    <property type="entry name" value="Methyl-accepting chemotaxis sensory transducer"/>
    <property type="match status" value="1"/>
</dbReference>
<dbReference type="Gene3D" id="1.10.287.950">
    <property type="entry name" value="Methyl-accepting chemotaxis protein"/>
    <property type="match status" value="1"/>
</dbReference>
<reference evidence="10 11" key="1">
    <citation type="submission" date="2015-12" db="EMBL/GenBank/DDBJ databases">
        <authorList>
            <person name="Shamseldin A."/>
            <person name="Moawad H."/>
            <person name="Abd El-Rahim W.M."/>
            <person name="Sadowsky M.J."/>
        </authorList>
    </citation>
    <scope>NUCLEOTIDE SEQUENCE [LARGE SCALE GENOMIC DNA]</scope>
    <source>
        <strain evidence="10 11">JC234</strain>
    </source>
</reference>
<feature type="transmembrane region" description="Helical" evidence="6">
    <location>
        <begin position="195"/>
        <end position="217"/>
    </location>
</feature>
<dbReference type="AlphaFoldDB" id="A0A1C1YXA1"/>
<accession>A0A1C1YXA1</accession>
<dbReference type="Pfam" id="PF00672">
    <property type="entry name" value="HAMP"/>
    <property type="match status" value="2"/>
</dbReference>
<feature type="signal peptide" evidence="7">
    <location>
        <begin position="1"/>
        <end position="24"/>
    </location>
</feature>
<dbReference type="EMBL" id="LQZT01000010">
    <property type="protein sequence ID" value="OCW58141.1"/>
    <property type="molecule type" value="Genomic_DNA"/>
</dbReference>
<dbReference type="OrthoDB" id="8320983at2"/>
<evidence type="ECO:0000259" key="9">
    <source>
        <dbReference type="PROSITE" id="PS50885"/>
    </source>
</evidence>
<feature type="domain" description="HAMP" evidence="9">
    <location>
        <begin position="219"/>
        <end position="272"/>
    </location>
</feature>
<feature type="coiled-coil region" evidence="5">
    <location>
        <begin position="263"/>
        <end position="301"/>
    </location>
</feature>
<keyword evidence="11" id="KW-1185">Reference proteome</keyword>
<dbReference type="Pfam" id="PF00015">
    <property type="entry name" value="MCPsignal"/>
    <property type="match status" value="1"/>
</dbReference>
<dbReference type="SUPFAM" id="SSF158472">
    <property type="entry name" value="HAMP domain-like"/>
    <property type="match status" value="1"/>
</dbReference>
<dbReference type="GO" id="GO:0004888">
    <property type="term" value="F:transmembrane signaling receptor activity"/>
    <property type="evidence" value="ECO:0007669"/>
    <property type="project" value="InterPro"/>
</dbReference>
<dbReference type="PANTHER" id="PTHR43531:SF11">
    <property type="entry name" value="METHYL-ACCEPTING CHEMOTAXIS PROTEIN 3"/>
    <property type="match status" value="1"/>
</dbReference>
<dbReference type="GO" id="GO:0007165">
    <property type="term" value="P:signal transduction"/>
    <property type="evidence" value="ECO:0007669"/>
    <property type="project" value="UniProtKB-KW"/>
</dbReference>
<dbReference type="SMART" id="SM00283">
    <property type="entry name" value="MA"/>
    <property type="match status" value="1"/>
</dbReference>
<evidence type="ECO:0008006" key="12">
    <source>
        <dbReference type="Google" id="ProtNLM"/>
    </source>
</evidence>
<name>A0A1C1YXA1_9HYPH</name>
<evidence type="ECO:0000256" key="7">
    <source>
        <dbReference type="SAM" id="SignalP"/>
    </source>
</evidence>
<evidence type="ECO:0000313" key="10">
    <source>
        <dbReference type="EMBL" id="OCW58141.1"/>
    </source>
</evidence>
<feature type="domain" description="Methyl-accepting transducer" evidence="8">
    <location>
        <begin position="358"/>
        <end position="587"/>
    </location>
</feature>
<dbReference type="InterPro" id="IPR003660">
    <property type="entry name" value="HAMP_dom"/>
</dbReference>
<keyword evidence="6" id="KW-1133">Transmembrane helix</keyword>
<evidence type="ECO:0000313" key="11">
    <source>
        <dbReference type="Proteomes" id="UP000094795"/>
    </source>
</evidence>
<dbReference type="CDD" id="cd06225">
    <property type="entry name" value="HAMP"/>
    <property type="match status" value="1"/>
</dbReference>
<comment type="caution">
    <text evidence="10">The sequence shown here is derived from an EMBL/GenBank/DDBJ whole genome shotgun (WGS) entry which is preliminary data.</text>
</comment>
<dbReference type="Proteomes" id="UP000094795">
    <property type="component" value="Unassembled WGS sequence"/>
</dbReference>
<dbReference type="PROSITE" id="PS50111">
    <property type="entry name" value="CHEMOTAXIS_TRANSDUC_2"/>
    <property type="match status" value="1"/>
</dbReference>
<dbReference type="InterPro" id="IPR004089">
    <property type="entry name" value="MCPsignal_dom"/>
</dbReference>
<gene>
    <name evidence="10" type="ORF">AWJ14_15950</name>
</gene>
<evidence type="ECO:0000256" key="1">
    <source>
        <dbReference type="ARBA" id="ARBA00004370"/>
    </source>
</evidence>
<feature type="domain" description="HAMP" evidence="9">
    <location>
        <begin position="301"/>
        <end position="353"/>
    </location>
</feature>
<keyword evidence="6" id="KW-0472">Membrane</keyword>
<sequence length="619" mass="65459">MLSFFKKLPLTAQILAGVALVLVAAETIKASIDLADTRQRIVHDGELRGNAALDMLEAVHVQAMVNRGQLEEGDPAVETLNGTMKLFSQADTNIDIWIVMADKIAAFQREMGQPELPPHDPIDRAALDTTEPQAVVDGESMRLSRPVVLGQGSAADERCAGCHTGLMEINDGEILGAYSASINLAPEFAAFHASLWNRVMAGGATILVTLGLIMAMLRLTTLMPLRRLEAATSRLASGDTDTPTGLDQRRDEIGALARALEVFRAAFIEKKKLEDEADQHRRQAEADRIAAQERADAAAAERLRVATAGLAAGLKQLAAGDLSTRLDQAFAPEFEALRADFNVSVEQLGQTLAAIHDTAGTIDTGSNQISRSIEELSGRTDQQSTALGETSVALGQITTNVKATADRVTEAQAVAALANESAHRSEAVVANAEQAMGRIHDSSQQIASIIGVIDEIAFQTNLLALNAGVEAARAGEAGKGFAVVAQEVRALAGRSSEAAKEIRELIAHSATEVNGGVEHVREVGEALQRISSLIVDINGHMEAITVASREQAGGVNSVNHALEGLEHVTLKNVSMIEDATQSTASLAAQASKLREMVGRFRLSGDSNRATSGSGHSRAA</sequence>
<dbReference type="PANTHER" id="PTHR43531">
    <property type="entry name" value="PROTEIN ICFG"/>
    <property type="match status" value="1"/>
</dbReference>
<dbReference type="SUPFAM" id="SSF58104">
    <property type="entry name" value="Methyl-accepting chemotaxis protein (MCP) signaling domain"/>
    <property type="match status" value="1"/>
</dbReference>
<evidence type="ECO:0000256" key="3">
    <source>
        <dbReference type="ARBA" id="ARBA00029447"/>
    </source>
</evidence>
<keyword evidence="5" id="KW-0175">Coiled coil</keyword>
<feature type="chain" id="PRO_5008656451" description="Chemotaxis protein" evidence="7">
    <location>
        <begin position="25"/>
        <end position="619"/>
    </location>
</feature>
<dbReference type="STRING" id="1480615.AWJ14_15950"/>
<keyword evidence="2" id="KW-0145">Chemotaxis</keyword>
<evidence type="ECO:0000256" key="2">
    <source>
        <dbReference type="ARBA" id="ARBA00022500"/>
    </source>
</evidence>
<dbReference type="GO" id="GO:0016020">
    <property type="term" value="C:membrane"/>
    <property type="evidence" value="ECO:0007669"/>
    <property type="project" value="UniProtKB-SubCell"/>
</dbReference>
<dbReference type="InterPro" id="IPR004090">
    <property type="entry name" value="Chemotax_Me-accpt_rcpt"/>
</dbReference>
<keyword evidence="6" id="KW-0812">Transmembrane</keyword>
<evidence type="ECO:0000259" key="8">
    <source>
        <dbReference type="PROSITE" id="PS50111"/>
    </source>
</evidence>